<reference evidence="2 3" key="1">
    <citation type="submission" date="2017-11" db="EMBL/GenBank/DDBJ databases">
        <title>The genome of Rhizophagus clarus HR1 reveals common genetic basis of auxotrophy among arbuscular mycorrhizal fungi.</title>
        <authorList>
            <person name="Kobayashi Y."/>
        </authorList>
    </citation>
    <scope>NUCLEOTIDE SEQUENCE [LARGE SCALE GENOMIC DNA]</scope>
    <source>
        <strain evidence="2 3">HR1</strain>
    </source>
</reference>
<protein>
    <submittedName>
        <fullName evidence="2">Uncharacterized protein</fullName>
    </submittedName>
</protein>
<dbReference type="EMBL" id="BEXD01000039">
    <property type="protein sequence ID" value="GBB83629.1"/>
    <property type="molecule type" value="Genomic_DNA"/>
</dbReference>
<gene>
    <name evidence="2" type="ORF">RclHR1_10320007</name>
</gene>
<name>A0A2Z6QD49_9GLOM</name>
<organism evidence="2 3">
    <name type="scientific">Rhizophagus clarus</name>
    <dbReference type="NCBI Taxonomy" id="94130"/>
    <lineage>
        <taxon>Eukaryota</taxon>
        <taxon>Fungi</taxon>
        <taxon>Fungi incertae sedis</taxon>
        <taxon>Mucoromycota</taxon>
        <taxon>Glomeromycotina</taxon>
        <taxon>Glomeromycetes</taxon>
        <taxon>Glomerales</taxon>
        <taxon>Glomeraceae</taxon>
        <taxon>Rhizophagus</taxon>
    </lineage>
</organism>
<dbReference type="Proteomes" id="UP000247702">
    <property type="component" value="Unassembled WGS sequence"/>
</dbReference>
<comment type="caution">
    <text evidence="2">The sequence shown here is derived from an EMBL/GenBank/DDBJ whole genome shotgun (WGS) entry which is preliminary data.</text>
</comment>
<sequence length="126" mass="14042">MTESSLFPNCIPSSFIVASGMKSFKIIKETSGCHYSTPRFGSQKRHSARISNAENSKGSPKVTPQTNTNFKFSGNSRFHNQNKNDNHILNSGFSNKKNSRFKTNQSNKPDTNKLIAGLKALLEQFI</sequence>
<evidence type="ECO:0000256" key="1">
    <source>
        <dbReference type="SAM" id="MobiDB-lite"/>
    </source>
</evidence>
<keyword evidence="3" id="KW-1185">Reference proteome</keyword>
<dbReference type="AlphaFoldDB" id="A0A2Z6QD49"/>
<evidence type="ECO:0000313" key="2">
    <source>
        <dbReference type="EMBL" id="GBB83629.1"/>
    </source>
</evidence>
<proteinExistence type="predicted"/>
<feature type="compositionally biased region" description="Polar residues" evidence="1">
    <location>
        <begin position="49"/>
        <end position="109"/>
    </location>
</feature>
<feature type="region of interest" description="Disordered" evidence="1">
    <location>
        <begin position="37"/>
        <end position="109"/>
    </location>
</feature>
<evidence type="ECO:0000313" key="3">
    <source>
        <dbReference type="Proteomes" id="UP000247702"/>
    </source>
</evidence>
<accession>A0A2Z6QD49</accession>